<keyword evidence="1" id="KW-0472">Membrane</keyword>
<gene>
    <name evidence="2" type="ORF">J7S20_01225</name>
</gene>
<accession>A0A8T4I9S2</accession>
<organism evidence="2 3">
    <name type="scientific">Stakelama marina</name>
    <dbReference type="NCBI Taxonomy" id="2826939"/>
    <lineage>
        <taxon>Bacteria</taxon>
        <taxon>Pseudomonadati</taxon>
        <taxon>Pseudomonadota</taxon>
        <taxon>Alphaproteobacteria</taxon>
        <taxon>Sphingomonadales</taxon>
        <taxon>Sphingomonadaceae</taxon>
        <taxon>Stakelama</taxon>
    </lineage>
</organism>
<comment type="caution">
    <text evidence="2">The sequence shown here is derived from an EMBL/GenBank/DDBJ whole genome shotgun (WGS) entry which is preliminary data.</text>
</comment>
<dbReference type="EMBL" id="JAGRQC010000001">
    <property type="protein sequence ID" value="MBR0551121.1"/>
    <property type="molecule type" value="Genomic_DNA"/>
</dbReference>
<sequence>MSETTPSEARQTMQRVRVGMTGLALILVLIGLGSAIFTSANDEGAVEAVGASNEQVVANMAAPPNATDTAETTAPDEPLAELGVAPSVTAVEPANAAKIASQISAEKQKDSSKVH</sequence>
<evidence type="ECO:0000313" key="3">
    <source>
        <dbReference type="Proteomes" id="UP000676996"/>
    </source>
</evidence>
<protein>
    <submittedName>
        <fullName evidence="2">Uncharacterized protein</fullName>
    </submittedName>
</protein>
<dbReference type="RefSeq" id="WP_284052412.1">
    <property type="nucleotide sequence ID" value="NZ_JAGRQC010000001.1"/>
</dbReference>
<proteinExistence type="predicted"/>
<keyword evidence="1" id="KW-1133">Transmembrane helix</keyword>
<name>A0A8T4I9S2_9SPHN</name>
<keyword evidence="1" id="KW-0812">Transmembrane</keyword>
<evidence type="ECO:0000256" key="1">
    <source>
        <dbReference type="SAM" id="Phobius"/>
    </source>
</evidence>
<reference evidence="2" key="1">
    <citation type="submission" date="2021-04" db="EMBL/GenBank/DDBJ databases">
        <title>Ouciella asimina sp. nov., isolated from the surface seawater in the hydrothermal field of Okinawa Trough.</title>
        <authorList>
            <person name="Shuang W."/>
        </authorList>
    </citation>
    <scope>NUCLEOTIDE SEQUENCE</scope>
    <source>
        <strain evidence="2">LXI357</strain>
    </source>
</reference>
<evidence type="ECO:0000313" key="2">
    <source>
        <dbReference type="EMBL" id="MBR0551121.1"/>
    </source>
</evidence>
<dbReference type="Proteomes" id="UP000676996">
    <property type="component" value="Unassembled WGS sequence"/>
</dbReference>
<feature type="transmembrane region" description="Helical" evidence="1">
    <location>
        <begin position="18"/>
        <end position="37"/>
    </location>
</feature>
<keyword evidence="3" id="KW-1185">Reference proteome</keyword>
<dbReference type="AlphaFoldDB" id="A0A8T4I9S2"/>